<dbReference type="CDD" id="cd00037">
    <property type="entry name" value="CLECT"/>
    <property type="match status" value="1"/>
</dbReference>
<evidence type="ECO:0000256" key="1">
    <source>
        <dbReference type="SAM" id="MobiDB-lite"/>
    </source>
</evidence>
<dbReference type="KEGG" id="aplc:110985359"/>
<proteinExistence type="predicted"/>
<dbReference type="InterPro" id="IPR016186">
    <property type="entry name" value="C-type_lectin-like/link_sf"/>
</dbReference>
<dbReference type="InterPro" id="IPR016187">
    <property type="entry name" value="CTDL_fold"/>
</dbReference>
<name>A0A8B7ZFL8_ACAPL</name>
<keyword evidence="2" id="KW-1185">Reference proteome</keyword>
<dbReference type="Proteomes" id="UP000694845">
    <property type="component" value="Unplaced"/>
</dbReference>
<organism evidence="2 3">
    <name type="scientific">Acanthaster planci</name>
    <name type="common">Crown-of-thorns starfish</name>
    <dbReference type="NCBI Taxonomy" id="133434"/>
    <lineage>
        <taxon>Eukaryota</taxon>
        <taxon>Metazoa</taxon>
        <taxon>Echinodermata</taxon>
        <taxon>Eleutherozoa</taxon>
        <taxon>Asterozoa</taxon>
        <taxon>Asteroidea</taxon>
        <taxon>Valvatacea</taxon>
        <taxon>Valvatida</taxon>
        <taxon>Acanthasteridae</taxon>
        <taxon>Acanthaster</taxon>
    </lineage>
</organism>
<gene>
    <name evidence="3" type="primary">LOC110985359</name>
</gene>
<accession>A0A8B7ZFL8</accession>
<feature type="compositionally biased region" description="Low complexity" evidence="1">
    <location>
        <begin position="34"/>
        <end position="77"/>
    </location>
</feature>
<reference evidence="3" key="1">
    <citation type="submission" date="2025-08" db="UniProtKB">
        <authorList>
            <consortium name="RefSeq"/>
        </authorList>
    </citation>
    <scope>IDENTIFICATION</scope>
</reference>
<sequence length="196" mass="21116">MKEQKSSKSGSDKTKTSKSTQSASGSSGSGGGNTYQSSYTYESGQEQSSESSGQKLSSGSSGQSQSSGSGYTYEQSYSSGQQIQQEISVSYGSIYGPKDSAVAACKQSGMELAVISEKMIQDMIAKAFRNKYEGDVWINSKSKHETWTWWANDKGSGDCLIMSEKDDYKWRQAPCTAEIAFFACMSKGPETVVNGK</sequence>
<feature type="region of interest" description="Disordered" evidence="1">
    <location>
        <begin position="1"/>
        <end position="77"/>
    </location>
</feature>
<dbReference type="RefSeq" id="XP_022102026.1">
    <property type="nucleotide sequence ID" value="XM_022246334.1"/>
</dbReference>
<dbReference type="GeneID" id="110985359"/>
<dbReference type="AlphaFoldDB" id="A0A8B7ZFL8"/>
<evidence type="ECO:0000313" key="3">
    <source>
        <dbReference type="RefSeq" id="XP_022102026.1"/>
    </source>
</evidence>
<dbReference type="SMR" id="A0A8B7ZFL8"/>
<feature type="compositionally biased region" description="Low complexity" evidence="1">
    <location>
        <begin position="17"/>
        <end position="26"/>
    </location>
</feature>
<evidence type="ECO:0000313" key="2">
    <source>
        <dbReference type="Proteomes" id="UP000694845"/>
    </source>
</evidence>
<feature type="compositionally biased region" description="Basic and acidic residues" evidence="1">
    <location>
        <begin position="1"/>
        <end position="15"/>
    </location>
</feature>
<protein>
    <submittedName>
        <fullName evidence="3">Lysozyme D-like</fullName>
    </submittedName>
</protein>
<dbReference type="SUPFAM" id="SSF56436">
    <property type="entry name" value="C-type lectin-like"/>
    <property type="match status" value="1"/>
</dbReference>
<dbReference type="Gene3D" id="3.10.100.10">
    <property type="entry name" value="Mannose-Binding Protein A, subunit A"/>
    <property type="match status" value="1"/>
</dbReference>